<dbReference type="GeneID" id="70683983"/>
<keyword evidence="2" id="KW-0689">Ribosomal protein</keyword>
<evidence type="ECO:0000313" key="2">
    <source>
        <dbReference type="EMBL" id="QSG01829.1"/>
    </source>
</evidence>
<dbReference type="Gene3D" id="3.30.160.660">
    <property type="match status" value="1"/>
</dbReference>
<dbReference type="PANTHER" id="PTHR37809">
    <property type="entry name" value="RIBOSOMAL PROTEIN S12 METHYLTHIOTRANSFERASE ACCESSORY FACTOR YCAO"/>
    <property type="match status" value="1"/>
</dbReference>
<dbReference type="KEGG" id="hara:AArcS_0602"/>
<dbReference type="Gene3D" id="3.30.40.250">
    <property type="match status" value="1"/>
</dbReference>
<dbReference type="Gene3D" id="3.30.1330.230">
    <property type="match status" value="1"/>
</dbReference>
<dbReference type="Gene3D" id="3.40.50.720">
    <property type="entry name" value="NAD(P)-binding Rossmann-like Domain"/>
    <property type="match status" value="1"/>
</dbReference>
<dbReference type="PROSITE" id="PS51664">
    <property type="entry name" value="YCAO"/>
    <property type="match status" value="1"/>
</dbReference>
<dbReference type="NCBIfam" id="TIGR03604">
    <property type="entry name" value="TOMM_cyclo_SagD"/>
    <property type="match status" value="1"/>
</dbReference>
<evidence type="ECO:0000259" key="1">
    <source>
        <dbReference type="PROSITE" id="PS51664"/>
    </source>
</evidence>
<dbReference type="InterPro" id="IPR027624">
    <property type="entry name" value="TOMM_cyclo_SagD"/>
</dbReference>
<dbReference type="EMBL" id="CP064786">
    <property type="protein sequence ID" value="QSG01829.1"/>
    <property type="molecule type" value="Genomic_DNA"/>
</dbReference>
<dbReference type="InterPro" id="IPR003776">
    <property type="entry name" value="YcaO-like_dom"/>
</dbReference>
<feature type="domain" description="YcaO" evidence="1">
    <location>
        <begin position="236"/>
        <end position="573"/>
    </location>
</feature>
<dbReference type="PANTHER" id="PTHR37809:SF1">
    <property type="entry name" value="RIBOSOMAL PROTEIN S12 METHYLTHIOTRANSFERASE ACCESSORY FACTOR YCAO"/>
    <property type="match status" value="1"/>
</dbReference>
<keyword evidence="3" id="KW-1185">Reference proteome</keyword>
<protein>
    <submittedName>
        <fullName evidence="2">Ribosomal protein S12 methylthiotransferase accessory factor YcaO</fullName>
    </submittedName>
</protein>
<accession>A0A897MS90</accession>
<keyword evidence="2" id="KW-0808">Transferase</keyword>
<sequence>MDVTLVGDGPAIDALTETLHEASISTQTADADAIGAAELAVVSDLAGAAVFDQANRAAREGRTPWLAIEVGGIGGRPIGDVDAAISGFAPVTGCYSCLRTRVDADRDSETPDSEPTADRTAVRLAGSVAGHELVQLLSGEDSPVLGGVIEIPHHRRQFLPVPGCECGSSPDAEIDLAYERSPVDAALERAEMALDDRVGIVESVGEIESFPAPYYLANVRGTSTFSDADAPAKAAGVHPDWNTAFMKALGEALERYGAAIYRDEEFQQARPTDVENPITPDRFVLPEDTDATLDGPIPWRSGLDLDTGETVSVPAEKAHFPPPTRELGPAITTGLGLGSSTVGALLSGLYEVIERDATMLAWYSTFEPLALTVDDQAFQSLARRARSEELTVTPLLVTQDVDVPVISVAVHRDGEWPRFAVGSAAALDPTDAARDALAEALQNWMELRSMGRETASEESGAIGEYASFPEEAATFVDRGDPIPVDSVGPDDVPEGEGELDMLVERVVDAGLSPYGVRLTPRDLETIGFEVVRAVVPEAQPLFTREAFFGERARTVPDDLGFEPRLDRRFHPYP</sequence>
<reference evidence="2" key="1">
    <citation type="submission" date="2020-11" db="EMBL/GenBank/DDBJ databases">
        <title>Carbohydrate-dependent, anaerobic sulfur respiration: A novel catabolism in halophilic archaea.</title>
        <authorList>
            <person name="Sorokin D.Y."/>
            <person name="Messina E."/>
            <person name="Smedile F."/>
            <person name="La Cono V."/>
            <person name="Hallsworth J.E."/>
            <person name="Yakimov M.M."/>
        </authorList>
    </citation>
    <scope>NUCLEOTIDE SEQUENCE</scope>
    <source>
        <strain evidence="2">AArc-S</strain>
    </source>
</reference>
<proteinExistence type="predicted"/>
<dbReference type="AlphaFoldDB" id="A0A897MS90"/>
<dbReference type="GO" id="GO:0005840">
    <property type="term" value="C:ribosome"/>
    <property type="evidence" value="ECO:0007669"/>
    <property type="project" value="UniProtKB-KW"/>
</dbReference>
<keyword evidence="2" id="KW-0687">Ribonucleoprotein</keyword>
<organism evidence="2 3">
    <name type="scientific">Natranaeroarchaeum sulfidigenes</name>
    <dbReference type="NCBI Taxonomy" id="2784880"/>
    <lineage>
        <taxon>Archaea</taxon>
        <taxon>Methanobacteriati</taxon>
        <taxon>Methanobacteriota</taxon>
        <taxon>Stenosarchaea group</taxon>
        <taxon>Halobacteria</taxon>
        <taxon>Halobacteriales</taxon>
        <taxon>Natronoarchaeaceae</taxon>
        <taxon>Natranaeroarchaeum</taxon>
    </lineage>
</organism>
<dbReference type="Proteomes" id="UP000663586">
    <property type="component" value="Chromosome"/>
</dbReference>
<dbReference type="Pfam" id="PF02624">
    <property type="entry name" value="YcaO"/>
    <property type="match status" value="1"/>
</dbReference>
<evidence type="ECO:0000313" key="3">
    <source>
        <dbReference type="Proteomes" id="UP000663586"/>
    </source>
</evidence>
<gene>
    <name evidence="2" type="primary">ycaO</name>
    <name evidence="2" type="ORF">AArcS_0602</name>
</gene>
<dbReference type="GO" id="GO:0016740">
    <property type="term" value="F:transferase activity"/>
    <property type="evidence" value="ECO:0007669"/>
    <property type="project" value="UniProtKB-KW"/>
</dbReference>
<dbReference type="RefSeq" id="WP_238478936.1">
    <property type="nucleotide sequence ID" value="NZ_CP064786.1"/>
</dbReference>
<name>A0A897MS90_9EURY</name>